<reference evidence="1 2" key="1">
    <citation type="journal article" date="2019" name="Commun. Biol.">
        <title>The bagworm genome reveals a unique fibroin gene that provides high tensile strength.</title>
        <authorList>
            <person name="Kono N."/>
            <person name="Nakamura H."/>
            <person name="Ohtoshi R."/>
            <person name="Tomita M."/>
            <person name="Numata K."/>
            <person name="Arakawa K."/>
        </authorList>
    </citation>
    <scope>NUCLEOTIDE SEQUENCE [LARGE SCALE GENOMIC DNA]</scope>
</reference>
<keyword evidence="2" id="KW-1185">Reference proteome</keyword>
<dbReference type="EMBL" id="BGZK01000140">
    <property type="protein sequence ID" value="GBP22493.1"/>
    <property type="molecule type" value="Genomic_DNA"/>
</dbReference>
<organism evidence="1 2">
    <name type="scientific">Eumeta variegata</name>
    <name type="common">Bagworm moth</name>
    <name type="synonym">Eumeta japonica</name>
    <dbReference type="NCBI Taxonomy" id="151549"/>
    <lineage>
        <taxon>Eukaryota</taxon>
        <taxon>Metazoa</taxon>
        <taxon>Ecdysozoa</taxon>
        <taxon>Arthropoda</taxon>
        <taxon>Hexapoda</taxon>
        <taxon>Insecta</taxon>
        <taxon>Pterygota</taxon>
        <taxon>Neoptera</taxon>
        <taxon>Endopterygota</taxon>
        <taxon>Lepidoptera</taxon>
        <taxon>Glossata</taxon>
        <taxon>Ditrysia</taxon>
        <taxon>Tineoidea</taxon>
        <taxon>Psychidae</taxon>
        <taxon>Oiketicinae</taxon>
        <taxon>Eumeta</taxon>
    </lineage>
</organism>
<evidence type="ECO:0000313" key="2">
    <source>
        <dbReference type="Proteomes" id="UP000299102"/>
    </source>
</evidence>
<comment type="caution">
    <text evidence="1">The sequence shown here is derived from an EMBL/GenBank/DDBJ whole genome shotgun (WGS) entry which is preliminary data.</text>
</comment>
<sequence>MNIRILRIHEYIRFDPQLGVSVNTLASGADETLAFWSALPACVWTACPALNLNSRSGLKIDFVPGPVVDIVPDSASRSGQHQRD</sequence>
<gene>
    <name evidence="1" type="ORF">EVAR_78671_1</name>
</gene>
<dbReference type="AlphaFoldDB" id="A0A4C1U7V0"/>
<accession>A0A4C1U7V0</accession>
<evidence type="ECO:0000313" key="1">
    <source>
        <dbReference type="EMBL" id="GBP22493.1"/>
    </source>
</evidence>
<name>A0A4C1U7V0_EUMVA</name>
<protein>
    <submittedName>
        <fullName evidence="1">Uncharacterized protein</fullName>
    </submittedName>
</protein>
<proteinExistence type="predicted"/>
<dbReference type="Proteomes" id="UP000299102">
    <property type="component" value="Unassembled WGS sequence"/>
</dbReference>